<proteinExistence type="predicted"/>
<dbReference type="SUPFAM" id="SSF53254">
    <property type="entry name" value="Phosphoglycerate mutase-like"/>
    <property type="match status" value="1"/>
</dbReference>
<dbReference type="Pfam" id="PF00300">
    <property type="entry name" value="His_Phos_1"/>
    <property type="match status" value="1"/>
</dbReference>
<dbReference type="InterPro" id="IPR029033">
    <property type="entry name" value="His_PPase_superfam"/>
</dbReference>
<dbReference type="RefSeq" id="WP_092648482.1">
    <property type="nucleotide sequence ID" value="NZ_LT629792.1"/>
</dbReference>
<organism evidence="1 2">
    <name type="scientific">Schaalia radingae</name>
    <dbReference type="NCBI Taxonomy" id="131110"/>
    <lineage>
        <taxon>Bacteria</taxon>
        <taxon>Bacillati</taxon>
        <taxon>Actinomycetota</taxon>
        <taxon>Actinomycetes</taxon>
        <taxon>Actinomycetales</taxon>
        <taxon>Actinomycetaceae</taxon>
        <taxon>Schaalia</taxon>
    </lineage>
</organism>
<dbReference type="InterPro" id="IPR050275">
    <property type="entry name" value="PGM_Phosphatase"/>
</dbReference>
<evidence type="ECO:0000313" key="2">
    <source>
        <dbReference type="Proteomes" id="UP000198976"/>
    </source>
</evidence>
<keyword evidence="2" id="KW-1185">Reference proteome</keyword>
<accession>A0ABY0V744</accession>
<dbReference type="EMBL" id="LT629792">
    <property type="protein sequence ID" value="SDT91782.1"/>
    <property type="molecule type" value="Genomic_DNA"/>
</dbReference>
<dbReference type="InterPro" id="IPR013078">
    <property type="entry name" value="His_Pase_superF_clade-1"/>
</dbReference>
<dbReference type="Proteomes" id="UP000198976">
    <property type="component" value="Chromosome I"/>
</dbReference>
<sequence length="234" mass="24672">MSPARIVCMRHGQTDHNVARRFQGMSDVPLNEYGREQARRAAGVLAQRVTSAPASVGISASAAGAAVRVRVASSPLKRAAETAQIVAAALRQRGTTVDGVHADKRFIERSYGRFEGATIEQIRSLMPVFFDQWSATGESAGAGIEPSGEVGERFAAGVADVSQGMDEGDVLIVVAHGSAISRGVTTLLGLDAGSFRGLRGLDNCHWSEVVPDRKHGGWQLAAHNVGWSEQAIGA</sequence>
<dbReference type="PANTHER" id="PTHR48100:SF62">
    <property type="entry name" value="GLUCOSYL-3-PHOSPHOGLYCERATE PHOSPHATASE"/>
    <property type="match status" value="1"/>
</dbReference>
<name>A0ABY0V744_9ACTO</name>
<protein>
    <submittedName>
        <fullName evidence="1">Probable phosphoglycerate mutase</fullName>
    </submittedName>
</protein>
<dbReference type="Gene3D" id="3.40.50.1240">
    <property type="entry name" value="Phosphoglycerate mutase-like"/>
    <property type="match status" value="1"/>
</dbReference>
<dbReference type="PANTHER" id="PTHR48100">
    <property type="entry name" value="BROAD-SPECIFICITY PHOSPHATASE YOR283W-RELATED"/>
    <property type="match status" value="1"/>
</dbReference>
<reference evidence="1 2" key="1">
    <citation type="submission" date="2016-10" db="EMBL/GenBank/DDBJ databases">
        <authorList>
            <person name="Varghese N."/>
            <person name="Submissions S."/>
        </authorList>
    </citation>
    <scope>NUCLEOTIDE SEQUENCE [LARGE SCALE GENOMIC DNA]</scope>
    <source>
        <strain evidence="1 2">DSM 9169</strain>
    </source>
</reference>
<dbReference type="SMART" id="SM00855">
    <property type="entry name" value="PGAM"/>
    <property type="match status" value="1"/>
</dbReference>
<evidence type="ECO:0000313" key="1">
    <source>
        <dbReference type="EMBL" id="SDT91782.1"/>
    </source>
</evidence>
<gene>
    <name evidence="1" type="ORF">SAMN04489714_0875</name>
</gene>
<dbReference type="CDD" id="cd07067">
    <property type="entry name" value="HP_PGM_like"/>
    <property type="match status" value="1"/>
</dbReference>